<dbReference type="GO" id="GO:0050532">
    <property type="term" value="F:2-phosphosulfolactate phosphatase activity"/>
    <property type="evidence" value="ECO:0007669"/>
    <property type="project" value="UniProtKB-EC"/>
</dbReference>
<dbReference type="AlphaFoldDB" id="A0A645CH97"/>
<keyword evidence="4 7" id="KW-0378">Hydrolase</keyword>
<proteinExistence type="inferred from homology"/>
<gene>
    <name evidence="7" type="primary">comB_10</name>
    <name evidence="7" type="ORF">SDC9_123314</name>
</gene>
<evidence type="ECO:0000256" key="6">
    <source>
        <dbReference type="ARBA" id="ARBA00033711"/>
    </source>
</evidence>
<dbReference type="PANTHER" id="PTHR37311:SF1">
    <property type="entry name" value="2-PHOSPHOSULFOLACTATE PHOSPHATASE-RELATED"/>
    <property type="match status" value="1"/>
</dbReference>
<dbReference type="Pfam" id="PF04029">
    <property type="entry name" value="2-ph_phosp"/>
    <property type="match status" value="1"/>
</dbReference>
<comment type="cofactor">
    <cofactor evidence="1">
        <name>Mg(2+)</name>
        <dbReference type="ChEBI" id="CHEBI:18420"/>
    </cofactor>
</comment>
<comment type="similarity">
    <text evidence="2">Belongs to the ComB family.</text>
</comment>
<dbReference type="GO" id="GO:0000287">
    <property type="term" value="F:magnesium ion binding"/>
    <property type="evidence" value="ECO:0007669"/>
    <property type="project" value="InterPro"/>
</dbReference>
<sequence>MRIQTFAQYKKRFNNHLVDQTVIVVDVLRATSCIIWACRNGANGVIPVNDAGEGAAIASRLGGCIMAGERGGIKLPGFDLGNSPLEFTQEIVKDKNIIINTTNGTGAIKAAEGAAHVLIGAMLNHDAIARRAAQIGLDVIIMCAGTEGEFSADDICTAGAIASSICAYADVTERCDLTWAAQVLYEEWKNGRADLSKTHHFRRLMELGFETDITFCLQENVTDVVPIYVNGIVHA</sequence>
<dbReference type="SUPFAM" id="SSF142823">
    <property type="entry name" value="ComB-like"/>
    <property type="match status" value="1"/>
</dbReference>
<dbReference type="HAMAP" id="MF_00490">
    <property type="entry name" value="ComB"/>
    <property type="match status" value="1"/>
</dbReference>
<evidence type="ECO:0000313" key="7">
    <source>
        <dbReference type="EMBL" id="MPM76316.1"/>
    </source>
</evidence>
<accession>A0A645CH97</accession>
<reference evidence="7" key="1">
    <citation type="submission" date="2019-08" db="EMBL/GenBank/DDBJ databases">
        <authorList>
            <person name="Kucharzyk K."/>
            <person name="Murdoch R.W."/>
            <person name="Higgins S."/>
            <person name="Loffler F."/>
        </authorList>
    </citation>
    <scope>NUCLEOTIDE SEQUENCE</scope>
</reference>
<keyword evidence="5" id="KW-0460">Magnesium</keyword>
<dbReference type="EMBL" id="VSSQ01027203">
    <property type="protein sequence ID" value="MPM76316.1"/>
    <property type="molecule type" value="Genomic_DNA"/>
</dbReference>
<protein>
    <recommendedName>
        <fullName evidence="3">2-phosphosulfolactate phosphatase</fullName>
        <ecNumber evidence="3">3.1.3.71</ecNumber>
    </recommendedName>
</protein>
<dbReference type="EC" id="3.1.3.71" evidence="3"/>
<dbReference type="PANTHER" id="PTHR37311">
    <property type="entry name" value="2-PHOSPHOSULFOLACTATE PHOSPHATASE-RELATED"/>
    <property type="match status" value="1"/>
</dbReference>
<dbReference type="InterPro" id="IPR005238">
    <property type="entry name" value="ComB-like"/>
</dbReference>
<comment type="caution">
    <text evidence="7">The sequence shown here is derived from an EMBL/GenBank/DDBJ whole genome shotgun (WGS) entry which is preliminary data.</text>
</comment>
<evidence type="ECO:0000256" key="4">
    <source>
        <dbReference type="ARBA" id="ARBA00022801"/>
    </source>
</evidence>
<dbReference type="Gene3D" id="3.90.1560.10">
    <property type="entry name" value="ComB-like"/>
    <property type="match status" value="1"/>
</dbReference>
<organism evidence="7">
    <name type="scientific">bioreactor metagenome</name>
    <dbReference type="NCBI Taxonomy" id="1076179"/>
    <lineage>
        <taxon>unclassified sequences</taxon>
        <taxon>metagenomes</taxon>
        <taxon>ecological metagenomes</taxon>
    </lineage>
</organism>
<dbReference type="InterPro" id="IPR036702">
    <property type="entry name" value="ComB-like_sf"/>
</dbReference>
<evidence type="ECO:0000256" key="1">
    <source>
        <dbReference type="ARBA" id="ARBA00001946"/>
    </source>
</evidence>
<dbReference type="GO" id="GO:0050545">
    <property type="term" value="F:sulfopyruvate decarboxylase activity"/>
    <property type="evidence" value="ECO:0007669"/>
    <property type="project" value="TreeGrafter"/>
</dbReference>
<name>A0A645CH97_9ZZZZ</name>
<evidence type="ECO:0000256" key="3">
    <source>
        <dbReference type="ARBA" id="ARBA00012953"/>
    </source>
</evidence>
<evidence type="ECO:0000256" key="2">
    <source>
        <dbReference type="ARBA" id="ARBA00009997"/>
    </source>
</evidence>
<evidence type="ECO:0000256" key="5">
    <source>
        <dbReference type="ARBA" id="ARBA00022842"/>
    </source>
</evidence>
<comment type="catalytic activity">
    <reaction evidence="6">
        <text>(2R)-O-phospho-3-sulfolactate + H2O = (2R)-3-sulfolactate + phosphate</text>
        <dbReference type="Rhea" id="RHEA:23416"/>
        <dbReference type="ChEBI" id="CHEBI:15377"/>
        <dbReference type="ChEBI" id="CHEBI:15597"/>
        <dbReference type="ChEBI" id="CHEBI:43474"/>
        <dbReference type="ChEBI" id="CHEBI:58738"/>
        <dbReference type="EC" id="3.1.3.71"/>
    </reaction>
</comment>
<dbReference type="FunFam" id="3.90.1560.10:FF:000001">
    <property type="entry name" value="Probable 2-phosphosulfolactate phosphatase"/>
    <property type="match status" value="1"/>
</dbReference>